<evidence type="ECO:0000256" key="9">
    <source>
        <dbReference type="SAM" id="Phobius"/>
    </source>
</evidence>
<feature type="transmembrane region" description="Helical" evidence="9">
    <location>
        <begin position="157"/>
        <end position="179"/>
    </location>
</feature>
<dbReference type="PANTHER" id="PTHR43549">
    <property type="entry name" value="MULTIDRUG RESISTANCE PROTEIN YPNP-RELATED"/>
    <property type="match status" value="1"/>
</dbReference>
<feature type="transmembrane region" description="Helical" evidence="9">
    <location>
        <begin position="465"/>
        <end position="489"/>
    </location>
</feature>
<feature type="transmembrane region" description="Helical" evidence="9">
    <location>
        <begin position="531"/>
        <end position="552"/>
    </location>
</feature>
<dbReference type="EMBL" id="JAHDYR010000012">
    <property type="protein sequence ID" value="KAG9394906.1"/>
    <property type="molecule type" value="Genomic_DNA"/>
</dbReference>
<dbReference type="Proteomes" id="UP000717585">
    <property type="component" value="Unassembled WGS sequence"/>
</dbReference>
<evidence type="ECO:0000256" key="1">
    <source>
        <dbReference type="ARBA" id="ARBA00004651"/>
    </source>
</evidence>
<keyword evidence="7 9" id="KW-0472">Membrane</keyword>
<protein>
    <submittedName>
        <fullName evidence="10">Multi antimicrobial extrusion protein</fullName>
    </submittedName>
</protein>
<dbReference type="NCBIfam" id="TIGR00797">
    <property type="entry name" value="matE"/>
    <property type="match status" value="1"/>
</dbReference>
<dbReference type="InterPro" id="IPR002528">
    <property type="entry name" value="MATE_fam"/>
</dbReference>
<keyword evidence="11" id="KW-1185">Reference proteome</keyword>
<gene>
    <name evidence="10" type="ORF">J8273_0113</name>
</gene>
<dbReference type="Pfam" id="PF01554">
    <property type="entry name" value="MatE"/>
    <property type="match status" value="2"/>
</dbReference>
<keyword evidence="6 9" id="KW-1133">Transmembrane helix</keyword>
<evidence type="ECO:0000256" key="6">
    <source>
        <dbReference type="ARBA" id="ARBA00022989"/>
    </source>
</evidence>
<feature type="transmembrane region" description="Helical" evidence="9">
    <location>
        <begin position="299"/>
        <end position="317"/>
    </location>
</feature>
<accession>A0A8J6AUB1</accession>
<name>A0A8J6AUB1_9EUKA</name>
<keyword evidence="3" id="KW-0813">Transport</keyword>
<dbReference type="GO" id="GO:0015297">
    <property type="term" value="F:antiporter activity"/>
    <property type="evidence" value="ECO:0007669"/>
    <property type="project" value="InterPro"/>
</dbReference>
<feature type="compositionally biased region" description="Basic and acidic residues" evidence="8">
    <location>
        <begin position="46"/>
        <end position="58"/>
    </location>
</feature>
<dbReference type="PANTHER" id="PTHR43549:SF2">
    <property type="entry name" value="MULTIDRUG RESISTANCE PROTEIN NORM-RELATED"/>
    <property type="match status" value="1"/>
</dbReference>
<dbReference type="OrthoDB" id="2126698at2759"/>
<evidence type="ECO:0000256" key="4">
    <source>
        <dbReference type="ARBA" id="ARBA00022475"/>
    </source>
</evidence>
<feature type="transmembrane region" description="Helical" evidence="9">
    <location>
        <begin position="424"/>
        <end position="445"/>
    </location>
</feature>
<feature type="region of interest" description="Disordered" evidence="8">
    <location>
        <begin position="1"/>
        <end position="102"/>
    </location>
</feature>
<evidence type="ECO:0000256" key="7">
    <source>
        <dbReference type="ARBA" id="ARBA00023136"/>
    </source>
</evidence>
<feature type="transmembrane region" description="Helical" evidence="9">
    <location>
        <begin position="200"/>
        <end position="219"/>
    </location>
</feature>
<feature type="transmembrane region" description="Helical" evidence="9">
    <location>
        <begin position="272"/>
        <end position="293"/>
    </location>
</feature>
<dbReference type="InterPro" id="IPR052031">
    <property type="entry name" value="Membrane_Transporter-Flippase"/>
</dbReference>
<feature type="transmembrane region" description="Helical" evidence="9">
    <location>
        <begin position="338"/>
        <end position="355"/>
    </location>
</feature>
<evidence type="ECO:0000256" key="3">
    <source>
        <dbReference type="ARBA" id="ARBA00022448"/>
    </source>
</evidence>
<feature type="compositionally biased region" description="Low complexity" evidence="8">
    <location>
        <begin position="26"/>
        <end position="36"/>
    </location>
</feature>
<evidence type="ECO:0000256" key="2">
    <source>
        <dbReference type="ARBA" id="ARBA00010199"/>
    </source>
</evidence>
<evidence type="ECO:0000313" key="10">
    <source>
        <dbReference type="EMBL" id="KAG9394906.1"/>
    </source>
</evidence>
<comment type="caution">
    <text evidence="10">The sequence shown here is derived from an EMBL/GenBank/DDBJ whole genome shotgun (WGS) entry which is preliminary data.</text>
</comment>
<feature type="transmembrane region" description="Helical" evidence="9">
    <location>
        <begin position="501"/>
        <end position="519"/>
    </location>
</feature>
<dbReference type="GO" id="GO:0005886">
    <property type="term" value="C:plasma membrane"/>
    <property type="evidence" value="ECO:0007669"/>
    <property type="project" value="UniProtKB-SubCell"/>
</dbReference>
<evidence type="ECO:0000256" key="5">
    <source>
        <dbReference type="ARBA" id="ARBA00022692"/>
    </source>
</evidence>
<sequence>MYGNSDPLSGESDSSSHQHQSDDDFNSSSDSGLSGDIVDAIPVHNPEPDRCSDHHAHTSDSSSSSSPMYRSDADENDEDDDAAALPQYPAASGSNEAEDPPKHAHAFMATRPIPLLFMQFSVPVGFGLLVSMAYSIADMALVGHASTGGDMAMAAIGLFYPLESMAAGIGTGLGTGLNAGLSQALGEQDYPKACRTIGNAILMALAIFITYPAALFFLLPRFLMISGANDDIMAHALPYGRILLACAFAQGIFIMTNNLLRADGKPNVAMASMTASAAINITLDVVLIFGFGLGTTGCAIATVIGQGLPSAIILAYFTFFSKTGVRIRLSSFKPDLRLMWHIFLVGISLFVQRIGQSIKLFVMNVMFERIISSDEIGYYLAANQSVSRSYLLLFVPLMAVGQGALPLVGYCYGSHRYKRLSQTIAFSVLTGIALGLAAWVIVLLFPRLYLRIFTDDPHTIAIGTTFARIYCLAFFVVGFQSPVTLVFMAIKLSPLGMIVMLTRHVLVGTPLMVVLGLTIGTPEAVIAASPIGDLIAASLCVLMSGIAVWHLVRRARLHRAQVLKTAPHSELEMLKALAEDDRA</sequence>
<evidence type="ECO:0000313" key="11">
    <source>
        <dbReference type="Proteomes" id="UP000717585"/>
    </source>
</evidence>
<dbReference type="GO" id="GO:0042910">
    <property type="term" value="F:xenobiotic transmembrane transporter activity"/>
    <property type="evidence" value="ECO:0007669"/>
    <property type="project" value="InterPro"/>
</dbReference>
<organism evidence="10 11">
    <name type="scientific">Carpediemonas membranifera</name>
    <dbReference type="NCBI Taxonomy" id="201153"/>
    <lineage>
        <taxon>Eukaryota</taxon>
        <taxon>Metamonada</taxon>
        <taxon>Carpediemonas-like organisms</taxon>
        <taxon>Carpediemonas</taxon>
    </lineage>
</organism>
<comment type="subcellular location">
    <subcellularLocation>
        <location evidence="1">Cell membrane</location>
        <topology evidence="1">Multi-pass membrane protein</topology>
    </subcellularLocation>
</comment>
<keyword evidence="5 9" id="KW-0812">Transmembrane</keyword>
<feature type="transmembrane region" description="Helical" evidence="9">
    <location>
        <begin position="115"/>
        <end position="137"/>
    </location>
</feature>
<feature type="transmembrane region" description="Helical" evidence="9">
    <location>
        <begin position="239"/>
        <end position="260"/>
    </location>
</feature>
<feature type="transmembrane region" description="Helical" evidence="9">
    <location>
        <begin position="390"/>
        <end position="412"/>
    </location>
</feature>
<comment type="similarity">
    <text evidence="2">Belongs to the multi antimicrobial extrusion (MATE) (TC 2.A.66.1) family.</text>
</comment>
<evidence type="ECO:0000256" key="8">
    <source>
        <dbReference type="SAM" id="MobiDB-lite"/>
    </source>
</evidence>
<proteinExistence type="inferred from homology"/>
<feature type="compositionally biased region" description="Low complexity" evidence="8">
    <location>
        <begin position="1"/>
        <end position="13"/>
    </location>
</feature>
<keyword evidence="4" id="KW-1003">Cell membrane</keyword>
<dbReference type="AlphaFoldDB" id="A0A8J6AUB1"/>
<reference evidence="10" key="1">
    <citation type="submission" date="2021-05" db="EMBL/GenBank/DDBJ databases">
        <title>A free-living protist that lacks canonical eukaryotic 1 DNA replication and segregation systems.</title>
        <authorList>
            <person name="Salas-Leiva D.E."/>
            <person name="Tromer E.C."/>
            <person name="Curtis B.A."/>
            <person name="Jerlstrom-Hultqvist J."/>
            <person name="Kolisko M."/>
            <person name="Yi Z."/>
            <person name="Salas-Leiva J.S."/>
            <person name="Gallot-Lavallee L."/>
            <person name="Kops G.J.P.L."/>
            <person name="Archibald J.M."/>
            <person name="Simpson A.G.B."/>
            <person name="Roger A.J."/>
        </authorList>
    </citation>
    <scope>NUCLEOTIDE SEQUENCE</scope>
    <source>
        <strain evidence="10">BICM</strain>
    </source>
</reference>